<dbReference type="Pfam" id="PF01773">
    <property type="entry name" value="Nucleos_tra2_N"/>
    <property type="match status" value="1"/>
</dbReference>
<dbReference type="EMBL" id="SJLI01000420">
    <property type="protein sequence ID" value="TYK90467.1"/>
    <property type="molecule type" value="Genomic_DNA"/>
</dbReference>
<feature type="non-terminal residue" evidence="3">
    <location>
        <position position="91"/>
    </location>
</feature>
<dbReference type="PANTHER" id="PTHR10590:SF19">
    <property type="entry name" value="PURINE NUCLEOSIDE TRANSPORT PROTEIN NUPG"/>
    <property type="match status" value="1"/>
</dbReference>
<evidence type="ECO:0000313" key="4">
    <source>
        <dbReference type="Proteomes" id="UP000325300"/>
    </source>
</evidence>
<dbReference type="RefSeq" id="WP_316246239.1">
    <property type="nucleotide sequence ID" value="NZ_SJLI01000420.1"/>
</dbReference>
<keyword evidence="1" id="KW-0812">Transmembrane</keyword>
<proteinExistence type="predicted"/>
<dbReference type="GO" id="GO:0015293">
    <property type="term" value="F:symporter activity"/>
    <property type="evidence" value="ECO:0007669"/>
    <property type="project" value="TreeGrafter"/>
</dbReference>
<evidence type="ECO:0000256" key="1">
    <source>
        <dbReference type="SAM" id="Phobius"/>
    </source>
</evidence>
<dbReference type="GO" id="GO:0005337">
    <property type="term" value="F:nucleoside transmembrane transporter activity"/>
    <property type="evidence" value="ECO:0007669"/>
    <property type="project" value="InterPro"/>
</dbReference>
<dbReference type="GO" id="GO:0005886">
    <property type="term" value="C:plasma membrane"/>
    <property type="evidence" value="ECO:0007669"/>
    <property type="project" value="TreeGrafter"/>
</dbReference>
<organism evidence="3 4">
    <name type="scientific">Streptococcus pyogenes</name>
    <dbReference type="NCBI Taxonomy" id="1314"/>
    <lineage>
        <taxon>Bacteria</taxon>
        <taxon>Bacillati</taxon>
        <taxon>Bacillota</taxon>
        <taxon>Bacilli</taxon>
        <taxon>Lactobacillales</taxon>
        <taxon>Streptococcaceae</taxon>
        <taxon>Streptococcus</taxon>
    </lineage>
</organism>
<keyword evidence="1" id="KW-1133">Transmembrane helix</keyword>
<sequence>MFLLINIIGLIVFLGIAVLFSRDRKNIQWQSIGILVVLNLFLAWFFIYFDWGQKAVRGAANGIAWVVQSAHAGTGFAFASLTNVKMMDMAV</sequence>
<gene>
    <name evidence="3" type="ORF">E0F67_11365</name>
</gene>
<protein>
    <submittedName>
        <fullName evidence="3">NupC/NupG family nucleoside CNT transporter</fullName>
    </submittedName>
</protein>
<comment type="caution">
    <text evidence="3">The sequence shown here is derived from an EMBL/GenBank/DDBJ whole genome shotgun (WGS) entry which is preliminary data.</text>
</comment>
<dbReference type="InterPro" id="IPR008276">
    <property type="entry name" value="C_nuclsd_transpt"/>
</dbReference>
<dbReference type="PANTHER" id="PTHR10590">
    <property type="entry name" value="SODIUM/NUCLEOSIDE COTRANSPORTER"/>
    <property type="match status" value="1"/>
</dbReference>
<name>A0A5S4T5Q9_STRPY</name>
<feature type="transmembrane region" description="Helical" evidence="1">
    <location>
        <begin position="31"/>
        <end position="49"/>
    </location>
</feature>
<dbReference type="AlphaFoldDB" id="A0A5S4T5Q9"/>
<dbReference type="Proteomes" id="UP000325300">
    <property type="component" value="Unassembled WGS sequence"/>
</dbReference>
<reference evidence="3 4" key="1">
    <citation type="submission" date="2019-02" db="EMBL/GenBank/DDBJ databases">
        <title>Novel genomic isolates of S. pyogenes and S. dysgalactiae subsp. equisimilis associated to necrotising fasciitis (NSTI).</title>
        <authorList>
            <person name="Barrantes I."/>
        </authorList>
    </citation>
    <scope>NUCLEOTIDE SEQUENCE [LARGE SCALE GENOMIC DNA]</scope>
    <source>
        <strain evidence="3 4">SPY5003</strain>
    </source>
</reference>
<accession>A0A5S4T5Q9</accession>
<evidence type="ECO:0000259" key="2">
    <source>
        <dbReference type="Pfam" id="PF01773"/>
    </source>
</evidence>
<feature type="domain" description="Concentrative nucleoside transporter N-terminal" evidence="2">
    <location>
        <begin position="8"/>
        <end position="81"/>
    </location>
</feature>
<dbReference type="InterPro" id="IPR002668">
    <property type="entry name" value="CNT_N_dom"/>
</dbReference>
<evidence type="ECO:0000313" key="3">
    <source>
        <dbReference type="EMBL" id="TYK90467.1"/>
    </source>
</evidence>
<keyword evidence="1" id="KW-0472">Membrane</keyword>